<keyword evidence="1" id="KW-1133">Transmembrane helix</keyword>
<accession>A0ABT2Q030</accession>
<protein>
    <recommendedName>
        <fullName evidence="4">Thioredoxin domain-containing protein</fullName>
    </recommendedName>
</protein>
<dbReference type="Proteomes" id="UP001209076">
    <property type="component" value="Unassembled WGS sequence"/>
</dbReference>
<evidence type="ECO:0000313" key="3">
    <source>
        <dbReference type="Proteomes" id="UP001209076"/>
    </source>
</evidence>
<evidence type="ECO:0000313" key="2">
    <source>
        <dbReference type="EMBL" id="MCU0105347.1"/>
    </source>
</evidence>
<keyword evidence="1" id="KW-0812">Transmembrane</keyword>
<keyword evidence="3" id="KW-1185">Reference proteome</keyword>
<feature type="transmembrane region" description="Helical" evidence="1">
    <location>
        <begin position="29"/>
        <end position="50"/>
    </location>
</feature>
<name>A0ABT2Q030_9MOLU</name>
<gene>
    <name evidence="2" type="ORF">N7603_06710</name>
</gene>
<sequence length="192" mass="21383">MPRVTNTKKPIEKKSAKSAVKKSNKTNKIILFSVLGVLLVGLGALTYWIIDTYILKESEPNYERFVDVESIKPITLDNYKWLLGDNEEDALTGVNHNVYVYIYNGNFKECTVCESLESAVIEAANAAAEKGYSFYVIDYNDKDNKGLVEYIQGLFLPNRPALIHIEGEALASENAISTSPTAILSVLNQIKN</sequence>
<reference evidence="3" key="1">
    <citation type="submission" date="2023-07" db="EMBL/GenBank/DDBJ databases">
        <title>Novel Mycoplasma species identified in domestic and wild animals.</title>
        <authorList>
            <person name="Volokhov D.V."/>
            <person name="Furtak V.A."/>
            <person name="Zagorodnyaya T.A."/>
        </authorList>
    </citation>
    <scope>NUCLEOTIDE SEQUENCE [LARGE SCALE GENOMIC DNA]</scope>
    <source>
        <strain evidence="3">92-19</strain>
    </source>
</reference>
<keyword evidence="1" id="KW-0472">Membrane</keyword>
<proteinExistence type="predicted"/>
<comment type="caution">
    <text evidence="2">The sequence shown here is derived from an EMBL/GenBank/DDBJ whole genome shotgun (WGS) entry which is preliminary data.</text>
</comment>
<evidence type="ECO:0000256" key="1">
    <source>
        <dbReference type="SAM" id="Phobius"/>
    </source>
</evidence>
<dbReference type="RefSeq" id="WP_262096650.1">
    <property type="nucleotide sequence ID" value="NZ_JAOEGN010000012.1"/>
</dbReference>
<dbReference type="EMBL" id="JAOEGN010000012">
    <property type="protein sequence ID" value="MCU0105347.1"/>
    <property type="molecule type" value="Genomic_DNA"/>
</dbReference>
<organism evidence="2 3">
    <name type="scientific">Paracholeplasma vituli</name>
    <dbReference type="NCBI Taxonomy" id="69473"/>
    <lineage>
        <taxon>Bacteria</taxon>
        <taxon>Bacillati</taxon>
        <taxon>Mycoplasmatota</taxon>
        <taxon>Mollicutes</taxon>
        <taxon>Acholeplasmatales</taxon>
        <taxon>Acholeplasmataceae</taxon>
        <taxon>Paracholeplasma</taxon>
    </lineage>
</organism>
<evidence type="ECO:0008006" key="4">
    <source>
        <dbReference type="Google" id="ProtNLM"/>
    </source>
</evidence>